<feature type="transmembrane region" description="Helical" evidence="1">
    <location>
        <begin position="76"/>
        <end position="94"/>
    </location>
</feature>
<feature type="transmembrane region" description="Helical" evidence="1">
    <location>
        <begin position="156"/>
        <end position="177"/>
    </location>
</feature>
<evidence type="ECO:0000313" key="2">
    <source>
        <dbReference type="EMBL" id="HCW92420.1"/>
    </source>
</evidence>
<gene>
    <name evidence="2" type="ORF">DHM44_01925</name>
</gene>
<dbReference type="EMBL" id="DPPF01000040">
    <property type="protein sequence ID" value="HCW92420.1"/>
    <property type="molecule type" value="Genomic_DNA"/>
</dbReference>
<reference evidence="2 3" key="1">
    <citation type="journal article" date="2018" name="Nat. Biotechnol.">
        <title>A standardized bacterial taxonomy based on genome phylogeny substantially revises the tree of life.</title>
        <authorList>
            <person name="Parks D.H."/>
            <person name="Chuvochina M."/>
            <person name="Waite D.W."/>
            <person name="Rinke C."/>
            <person name="Skarshewski A."/>
            <person name="Chaumeil P.A."/>
            <person name="Hugenholtz P."/>
        </authorList>
    </citation>
    <scope>NUCLEOTIDE SEQUENCE [LARGE SCALE GENOMIC DNA]</scope>
    <source>
        <strain evidence="2">UBA8672</strain>
    </source>
</reference>
<proteinExistence type="predicted"/>
<keyword evidence="1" id="KW-0472">Membrane</keyword>
<feature type="transmembrane region" description="Helical" evidence="1">
    <location>
        <begin position="44"/>
        <end position="64"/>
    </location>
</feature>
<feature type="transmembrane region" description="Helical" evidence="1">
    <location>
        <begin position="131"/>
        <end position="149"/>
    </location>
</feature>
<organism evidence="2 3">
    <name type="scientific">Flexistipes sinusarabici</name>
    <dbReference type="NCBI Taxonomy" id="2352"/>
    <lineage>
        <taxon>Bacteria</taxon>
        <taxon>Pseudomonadati</taxon>
        <taxon>Deferribacterota</taxon>
        <taxon>Deferribacteres</taxon>
        <taxon>Deferribacterales</taxon>
        <taxon>Flexistipitaceae</taxon>
        <taxon>Flexistipes</taxon>
    </lineage>
</organism>
<keyword evidence="1" id="KW-1133">Transmembrane helix</keyword>
<accession>A0A3D5Q9T6</accession>
<dbReference type="Proteomes" id="UP000262325">
    <property type="component" value="Unassembled WGS sequence"/>
</dbReference>
<evidence type="ECO:0000256" key="1">
    <source>
        <dbReference type="SAM" id="Phobius"/>
    </source>
</evidence>
<comment type="caution">
    <text evidence="2">The sequence shown here is derived from an EMBL/GenBank/DDBJ whole genome shotgun (WGS) entry which is preliminary data.</text>
</comment>
<feature type="transmembrane region" description="Helical" evidence="1">
    <location>
        <begin position="12"/>
        <end position="32"/>
    </location>
</feature>
<sequence>MNGKKATKTGNYTPPGLLYTFLLCLRLIFFSDKAFFELSHDKRLTYNLITIFLLMLTIPVKVFTTEKIILFNPGRFIENILLSLIFISFLYLLLPKKETTFAGYLRVFLGFEAVDIFGGLTLLLSGKILDFYTAVLLGWYLSLAVYAVAKIAKLEYVVGFMLVFFAFLVTNFVPIFLGG</sequence>
<name>A0A3D5Q9T6_FLESI</name>
<dbReference type="AlphaFoldDB" id="A0A3D5Q9T6"/>
<evidence type="ECO:0000313" key="3">
    <source>
        <dbReference type="Proteomes" id="UP000262325"/>
    </source>
</evidence>
<keyword evidence="1" id="KW-0812">Transmembrane</keyword>
<protein>
    <submittedName>
        <fullName evidence="2">Uncharacterized protein</fullName>
    </submittedName>
</protein>